<feature type="compositionally biased region" description="Low complexity" evidence="1">
    <location>
        <begin position="64"/>
        <end position="73"/>
    </location>
</feature>
<accession>A0ABN7VYX0</accession>
<evidence type="ECO:0000256" key="1">
    <source>
        <dbReference type="SAM" id="MobiDB-lite"/>
    </source>
</evidence>
<organism evidence="2 3">
    <name type="scientific">Gigaspora margarita</name>
    <dbReference type="NCBI Taxonomy" id="4874"/>
    <lineage>
        <taxon>Eukaryota</taxon>
        <taxon>Fungi</taxon>
        <taxon>Fungi incertae sedis</taxon>
        <taxon>Mucoromycota</taxon>
        <taxon>Glomeromycotina</taxon>
        <taxon>Glomeromycetes</taxon>
        <taxon>Diversisporales</taxon>
        <taxon>Gigasporaceae</taxon>
        <taxon>Gigaspora</taxon>
    </lineage>
</organism>
<feature type="compositionally biased region" description="Polar residues" evidence="1">
    <location>
        <begin position="13"/>
        <end position="23"/>
    </location>
</feature>
<evidence type="ECO:0000313" key="2">
    <source>
        <dbReference type="EMBL" id="CAG8807727.1"/>
    </source>
</evidence>
<name>A0ABN7VYX0_GIGMA</name>
<dbReference type="Proteomes" id="UP000789901">
    <property type="component" value="Unassembled WGS sequence"/>
</dbReference>
<feature type="compositionally biased region" description="Polar residues" evidence="1">
    <location>
        <begin position="41"/>
        <end position="63"/>
    </location>
</feature>
<evidence type="ECO:0000313" key="3">
    <source>
        <dbReference type="Proteomes" id="UP000789901"/>
    </source>
</evidence>
<feature type="region of interest" description="Disordered" evidence="1">
    <location>
        <begin position="1"/>
        <end position="73"/>
    </location>
</feature>
<reference evidence="2 3" key="1">
    <citation type="submission" date="2021-06" db="EMBL/GenBank/DDBJ databases">
        <authorList>
            <person name="Kallberg Y."/>
            <person name="Tangrot J."/>
            <person name="Rosling A."/>
        </authorList>
    </citation>
    <scope>NUCLEOTIDE SEQUENCE [LARGE SCALE GENOMIC DNA]</scope>
    <source>
        <strain evidence="2 3">120-4 pot B 10/14</strain>
    </source>
</reference>
<comment type="caution">
    <text evidence="2">The sequence shown here is derived from an EMBL/GenBank/DDBJ whole genome shotgun (WGS) entry which is preliminary data.</text>
</comment>
<dbReference type="EMBL" id="CAJVQB010026030">
    <property type="protein sequence ID" value="CAG8807727.1"/>
    <property type="molecule type" value="Genomic_DNA"/>
</dbReference>
<protein>
    <submittedName>
        <fullName evidence="2">9071_t:CDS:1</fullName>
    </submittedName>
</protein>
<keyword evidence="3" id="KW-1185">Reference proteome</keyword>
<proteinExistence type="predicted"/>
<gene>
    <name evidence="2" type="ORF">GMARGA_LOCUS24558</name>
</gene>
<sequence length="110" mass="12139">MLKLKFSDGSVDLNGQDSDSGNFADNIERSSIRVNGLKNGHTPTSNGKKSQNNGRYNGQARQPSNSNLNSCSSSIPNSQAQVLPLIMNCKRLDVPFPFFSEQFTQFQKIK</sequence>